<accession>A0ABP5NNZ4</accession>
<protein>
    <submittedName>
        <fullName evidence="2">Uncharacterized protein</fullName>
    </submittedName>
</protein>
<dbReference type="Proteomes" id="UP001501391">
    <property type="component" value="Unassembled WGS sequence"/>
</dbReference>
<organism evidence="2 3">
    <name type="scientific">Streptomyces bangladeshensis</name>
    <dbReference type="NCBI Taxonomy" id="295352"/>
    <lineage>
        <taxon>Bacteria</taxon>
        <taxon>Bacillati</taxon>
        <taxon>Actinomycetota</taxon>
        <taxon>Actinomycetes</taxon>
        <taxon>Kitasatosporales</taxon>
        <taxon>Streptomycetaceae</taxon>
        <taxon>Streptomyces</taxon>
    </lineage>
</organism>
<proteinExistence type="predicted"/>
<dbReference type="EMBL" id="BAAAOQ010000019">
    <property type="protein sequence ID" value="GAA2201190.1"/>
    <property type="molecule type" value="Genomic_DNA"/>
</dbReference>
<gene>
    <name evidence="2" type="ORF">GCM10009787_55090</name>
</gene>
<sequence>MPRLARGIRMSARSPENGAADRKKHSHGRRVGTDGVHRRLRPDRRHLRQPLRRREPVGPPTHNSGRANAWRVLCRACLKNPDKAHQLIVDDPRPWTGGDDGTASGPVRHLRGRTGPAPRPPSPSLADPDRRDRTPTEVRIRGAGGTMTSVGHAGTLRTVRTRPGEAVTLRDVVR</sequence>
<feature type="region of interest" description="Disordered" evidence="1">
    <location>
        <begin position="1"/>
        <end position="66"/>
    </location>
</feature>
<feature type="compositionally biased region" description="Basic residues" evidence="1">
    <location>
        <begin position="38"/>
        <end position="51"/>
    </location>
</feature>
<name>A0ABP5NNZ4_9ACTN</name>
<keyword evidence="3" id="KW-1185">Reference proteome</keyword>
<feature type="compositionally biased region" description="Basic and acidic residues" evidence="1">
    <location>
        <begin position="81"/>
        <end position="93"/>
    </location>
</feature>
<feature type="region of interest" description="Disordered" evidence="1">
    <location>
        <begin position="81"/>
        <end position="135"/>
    </location>
</feature>
<evidence type="ECO:0000313" key="2">
    <source>
        <dbReference type="EMBL" id="GAA2201190.1"/>
    </source>
</evidence>
<comment type="caution">
    <text evidence="2">The sequence shown here is derived from an EMBL/GenBank/DDBJ whole genome shotgun (WGS) entry which is preliminary data.</text>
</comment>
<evidence type="ECO:0000256" key="1">
    <source>
        <dbReference type="SAM" id="MobiDB-lite"/>
    </source>
</evidence>
<evidence type="ECO:0000313" key="3">
    <source>
        <dbReference type="Proteomes" id="UP001501391"/>
    </source>
</evidence>
<reference evidence="3" key="1">
    <citation type="journal article" date="2019" name="Int. J. Syst. Evol. Microbiol.">
        <title>The Global Catalogue of Microorganisms (GCM) 10K type strain sequencing project: providing services to taxonomists for standard genome sequencing and annotation.</title>
        <authorList>
            <consortium name="The Broad Institute Genomics Platform"/>
            <consortium name="The Broad Institute Genome Sequencing Center for Infectious Disease"/>
            <person name="Wu L."/>
            <person name="Ma J."/>
        </authorList>
    </citation>
    <scope>NUCLEOTIDE SEQUENCE [LARGE SCALE GENOMIC DNA]</scope>
    <source>
        <strain evidence="3">JCM 14924</strain>
    </source>
</reference>